<feature type="domain" description="DZANK-type" evidence="1">
    <location>
        <begin position="319"/>
        <end position="367"/>
    </location>
</feature>
<dbReference type="Pfam" id="PF12773">
    <property type="entry name" value="DZR"/>
    <property type="match status" value="1"/>
</dbReference>
<dbReference type="InterPro" id="IPR033880">
    <property type="entry name" value="SPFH_YdjI"/>
</dbReference>
<dbReference type="AlphaFoldDB" id="A0A3S3QGT3"/>
<reference evidence="3 4" key="1">
    <citation type="submission" date="2017-01" db="EMBL/GenBank/DDBJ databases">
        <title>The cable genome- insights into the physiology and evolution of filamentous bacteria capable of sulfide oxidation via long distance electron transfer.</title>
        <authorList>
            <person name="Schreiber L."/>
            <person name="Bjerg J.T."/>
            <person name="Boggild A."/>
            <person name="Van De Vossenberg J."/>
            <person name="Meysman F."/>
            <person name="Nielsen L.P."/>
            <person name="Schramm A."/>
            <person name="Kjeldsen K.U."/>
        </authorList>
    </citation>
    <scope>NUCLEOTIDE SEQUENCE [LARGE SCALE GENOMIC DNA]</scope>
    <source>
        <strain evidence="3">A1</strain>
    </source>
</reference>
<evidence type="ECO:0000313" key="4">
    <source>
        <dbReference type="Proteomes" id="UP000288086"/>
    </source>
</evidence>
<dbReference type="SUPFAM" id="SSF117892">
    <property type="entry name" value="Band 7/SPFH domain"/>
    <property type="match status" value="1"/>
</dbReference>
<dbReference type="InterPro" id="IPR036013">
    <property type="entry name" value="Band_7/SPFH_dom_sf"/>
</dbReference>
<dbReference type="GO" id="GO:0006508">
    <property type="term" value="P:proteolysis"/>
    <property type="evidence" value="ECO:0007669"/>
    <property type="project" value="UniProtKB-KW"/>
</dbReference>
<gene>
    <name evidence="3" type="ORF">VT98_13981</name>
</gene>
<dbReference type="Proteomes" id="UP000288086">
    <property type="component" value="Unassembled WGS sequence"/>
</dbReference>
<organism evidence="3 4">
    <name type="scientific">Candidatus Electrothrix communis</name>
    <dbReference type="NCBI Taxonomy" id="1859133"/>
    <lineage>
        <taxon>Bacteria</taxon>
        <taxon>Pseudomonadati</taxon>
        <taxon>Thermodesulfobacteriota</taxon>
        <taxon>Desulfobulbia</taxon>
        <taxon>Desulfobulbales</taxon>
        <taxon>Desulfobulbaceae</taxon>
        <taxon>Candidatus Electrothrix</taxon>
    </lineage>
</organism>
<keyword evidence="3" id="KW-0645">Protease</keyword>
<protein>
    <submittedName>
        <fullName evidence="3">Membrane protease subunit, stomatin/prohibitin family, contains C-terminal Zn-ribbon domain</fullName>
    </submittedName>
</protein>
<dbReference type="PANTHER" id="PTHR37826">
    <property type="entry name" value="FLOTILLIN BAND_7_5 DOMAIN PROTEIN"/>
    <property type="match status" value="1"/>
</dbReference>
<keyword evidence="3" id="KW-0378">Hydrolase</keyword>
<sequence length="371" mass="40116">GFDETGQELLHRLPESGSGEIKYGAQLTVRDSQAAVMYYKGRAGDAFGPGRHTLKTGNIPIITKILSAPWAGTSPLRAEVYFVNLKVFPNLKWGTRDPVAFRDSELGFVRLRAHGVFNIRIVQPVLFINTLAGTMGKYTTEQIEGYLRRVIVSRLNDYLGETLDTLFDLPAQFDELAVGLKKRLDKDFIRFGLALDELYISSITPPEEVQTAIDDRSRMGAIKDIDGFVRMKAGMAMEKAALAGNEAGAGLGLGMGMMMPAMFANTAPAGNVTNAQQQGCGQPSAAVPTTQCSDCTNTIPADARFCPFCGHQQVVILQCSNCGKNLTAGAKFCSRCGHSADEKPAARICSNCQNENLPGAKFCDNCGQQII</sequence>
<dbReference type="InterPro" id="IPR025874">
    <property type="entry name" value="DZR"/>
</dbReference>
<comment type="caution">
    <text evidence="3">The sequence shown here is derived from an EMBL/GenBank/DDBJ whole genome shotgun (WGS) entry which is preliminary data.</text>
</comment>
<feature type="domain" description="SPFH" evidence="2">
    <location>
        <begin position="18"/>
        <end position="220"/>
    </location>
</feature>
<dbReference type="EMBL" id="MTKP01000398">
    <property type="protein sequence ID" value="RWX44136.1"/>
    <property type="molecule type" value="Genomic_DNA"/>
</dbReference>
<dbReference type="PANTHER" id="PTHR37826:SF2">
    <property type="entry name" value="ZINC-RIBBON DOMAIN-CONTAINING PROTEIN"/>
    <property type="match status" value="1"/>
</dbReference>
<evidence type="ECO:0000259" key="1">
    <source>
        <dbReference type="Pfam" id="PF12773"/>
    </source>
</evidence>
<dbReference type="Pfam" id="PF13421">
    <property type="entry name" value="Band_7_1"/>
    <property type="match status" value="1"/>
</dbReference>
<dbReference type="CDD" id="cd03408">
    <property type="entry name" value="SPFH_like_u1"/>
    <property type="match status" value="1"/>
</dbReference>
<accession>A0A3S3QGT3</accession>
<evidence type="ECO:0000259" key="2">
    <source>
        <dbReference type="Pfam" id="PF13421"/>
    </source>
</evidence>
<dbReference type="Gene3D" id="3.30.479.30">
    <property type="entry name" value="Band 7 domain"/>
    <property type="match status" value="1"/>
</dbReference>
<name>A0A3S3QGT3_9BACT</name>
<keyword evidence="4" id="KW-1185">Reference proteome</keyword>
<dbReference type="GO" id="GO:0008233">
    <property type="term" value="F:peptidase activity"/>
    <property type="evidence" value="ECO:0007669"/>
    <property type="project" value="UniProtKB-KW"/>
</dbReference>
<evidence type="ECO:0000313" key="3">
    <source>
        <dbReference type="EMBL" id="RWX44136.1"/>
    </source>
</evidence>
<feature type="non-terminal residue" evidence="3">
    <location>
        <position position="1"/>
    </location>
</feature>
<proteinExistence type="predicted"/>